<evidence type="ECO:0000313" key="3">
    <source>
        <dbReference type="EMBL" id="AKB27136.1"/>
    </source>
</evidence>
<feature type="transmembrane region" description="Helical" evidence="2">
    <location>
        <begin position="18"/>
        <end position="40"/>
    </location>
</feature>
<dbReference type="InterPro" id="IPR011964">
    <property type="entry name" value="YVTN_b-propeller_repeat"/>
</dbReference>
<dbReference type="RefSeq" id="WP_048169633.1">
    <property type="nucleotide sequence ID" value="NZ_CP009506.1"/>
</dbReference>
<protein>
    <submittedName>
        <fullName evidence="3">40-residue YVTN family beta-propeller repeat</fullName>
    </submittedName>
</protein>
<dbReference type="Gene3D" id="2.130.10.10">
    <property type="entry name" value="YVTN repeat-like/Quinoprotein amine dehydrogenase"/>
    <property type="match status" value="2"/>
</dbReference>
<dbReference type="InterPro" id="IPR011045">
    <property type="entry name" value="N2O_reductase_N"/>
</dbReference>
<dbReference type="GeneID" id="24859174"/>
<keyword evidence="2" id="KW-0812">Transmembrane</keyword>
<dbReference type="AlphaFoldDB" id="A0A0E3L7P6"/>
<sequence length="394" mass="41792">MEEITCNKKYQEHTLIKVLGITSLTILIFAGVAGAAPFAYVTNLRDYDQGGYYYDMNYNGTVPTPYVAVIDTATNNITARVSLGGGWPVGVAVNPRGTKAYVASATINNVFIVYVIDTAANTVNAKVNIESSYPSGITFNPAGTRVYVTKQRDNTDISVINTATNTLMAPVIVEPSTYGIAFTPDGEKIYATNTFNNTIYAIDAATNKVTANISVGDSPYKGVVTPDGKKVYVPNYDSNTVSVINTDMDNVIATVPVGNSPNLVAVTSDGNKVYVANNNTVSVIDTATDTVTATVNAGVYPTNVVIVPLTDSDMTVQSTGTNSNVTEDVGTEKTNLSSEGQNAVDFNNSKNNNSESDYGSSSGKNESSKNNSTPGFGLLGSLGCLYGMWRFRIK</sequence>
<name>A0A0E3L7P6_9EURY</name>
<dbReference type="KEGG" id="msw:MSSIT_0417"/>
<dbReference type="InterPro" id="IPR015943">
    <property type="entry name" value="WD40/YVTN_repeat-like_dom_sf"/>
</dbReference>
<dbReference type="EMBL" id="CP009506">
    <property type="protein sequence ID" value="AKB27136.1"/>
    <property type="molecule type" value="Genomic_DNA"/>
</dbReference>
<dbReference type="Proteomes" id="UP000033111">
    <property type="component" value="Chromosome"/>
</dbReference>
<keyword evidence="4" id="KW-1185">Reference proteome</keyword>
<evidence type="ECO:0000256" key="1">
    <source>
        <dbReference type="SAM" id="MobiDB-lite"/>
    </source>
</evidence>
<dbReference type="PANTHER" id="PTHR47197">
    <property type="entry name" value="PROTEIN NIRF"/>
    <property type="match status" value="1"/>
</dbReference>
<evidence type="ECO:0000313" key="4">
    <source>
        <dbReference type="Proteomes" id="UP000033111"/>
    </source>
</evidence>
<keyword evidence="2" id="KW-1133">Transmembrane helix</keyword>
<gene>
    <name evidence="3" type="ORF">MSSIT_0417</name>
</gene>
<dbReference type="OrthoDB" id="137724at2157"/>
<accession>A0A0E3L7P6</accession>
<evidence type="ECO:0000256" key="2">
    <source>
        <dbReference type="SAM" id="Phobius"/>
    </source>
</evidence>
<feature type="compositionally biased region" description="Low complexity" evidence="1">
    <location>
        <begin position="359"/>
        <end position="372"/>
    </location>
</feature>
<dbReference type="SUPFAM" id="SSF50974">
    <property type="entry name" value="Nitrous oxide reductase, N-terminal domain"/>
    <property type="match status" value="1"/>
</dbReference>
<dbReference type="PATRIC" id="fig|1434120.4.peg.539"/>
<feature type="compositionally biased region" description="Polar residues" evidence="1">
    <location>
        <begin position="317"/>
        <end position="358"/>
    </location>
</feature>
<keyword evidence="2" id="KW-0472">Membrane</keyword>
<dbReference type="InterPro" id="IPR051200">
    <property type="entry name" value="Host-pathogen_enzymatic-act"/>
</dbReference>
<dbReference type="HOGENOM" id="CLU_009318_2_2_2"/>
<proteinExistence type="predicted"/>
<feature type="region of interest" description="Disordered" evidence="1">
    <location>
        <begin position="317"/>
        <end position="373"/>
    </location>
</feature>
<organism evidence="3 4">
    <name type="scientific">Methanosarcina siciliae T4/M</name>
    <dbReference type="NCBI Taxonomy" id="1434120"/>
    <lineage>
        <taxon>Archaea</taxon>
        <taxon>Methanobacteriati</taxon>
        <taxon>Methanobacteriota</taxon>
        <taxon>Stenosarchaea group</taxon>
        <taxon>Methanomicrobia</taxon>
        <taxon>Methanosarcinales</taxon>
        <taxon>Methanosarcinaceae</taxon>
        <taxon>Methanosarcina</taxon>
    </lineage>
</organism>
<reference evidence="3 4" key="1">
    <citation type="submission" date="2014-07" db="EMBL/GenBank/DDBJ databases">
        <title>Methanogenic archaea and the global carbon cycle.</title>
        <authorList>
            <person name="Henriksen J.R."/>
            <person name="Luke J."/>
            <person name="Reinhart S."/>
            <person name="Benedict M.N."/>
            <person name="Youngblut N.D."/>
            <person name="Metcalf M.E."/>
            <person name="Whitaker R.J."/>
            <person name="Metcalf W.W."/>
        </authorList>
    </citation>
    <scope>NUCLEOTIDE SEQUENCE [LARGE SCALE GENOMIC DNA]</scope>
    <source>
        <strain evidence="3 4">T4/M</strain>
    </source>
</reference>
<dbReference type="NCBIfam" id="TIGR02276">
    <property type="entry name" value="beta_rpt_yvtn"/>
    <property type="match status" value="4"/>
</dbReference>
<dbReference type="PANTHER" id="PTHR47197:SF3">
    <property type="entry name" value="DIHYDRO-HEME D1 DEHYDROGENASE"/>
    <property type="match status" value="1"/>
</dbReference>